<dbReference type="AlphaFoldDB" id="Q5YM61"/>
<evidence type="ECO:0000313" key="3">
    <source>
        <dbReference type="EMBL" id="BAD60730.1"/>
    </source>
</evidence>
<name>Q5YM61_NOCFA</name>
<dbReference type="PRINTS" id="PR00381">
    <property type="entry name" value="KINESINLIGHT"/>
</dbReference>
<protein>
    <recommendedName>
        <fullName evidence="2">NB-ARC domain-containing protein</fullName>
    </recommendedName>
</protein>
<geneLocation type="plasmid" evidence="3 4">
    <name>pNF2</name>
</geneLocation>
<dbReference type="InterPro" id="IPR027417">
    <property type="entry name" value="P-loop_NTPase"/>
</dbReference>
<dbReference type="Pfam" id="PF13374">
    <property type="entry name" value="TPR_10"/>
    <property type="match status" value="2"/>
</dbReference>
<feature type="repeat" description="TPR" evidence="1">
    <location>
        <begin position="826"/>
        <end position="859"/>
    </location>
</feature>
<dbReference type="InterPro" id="IPR053137">
    <property type="entry name" value="NLR-like"/>
</dbReference>
<dbReference type="Gene3D" id="3.40.50.300">
    <property type="entry name" value="P-loop containing nucleotide triphosphate hydrolases"/>
    <property type="match status" value="1"/>
</dbReference>
<keyword evidence="3" id="KW-0614">Plasmid</keyword>
<dbReference type="HOGENOM" id="CLU_000288_125_8_11"/>
<dbReference type="SUPFAM" id="SSF48452">
    <property type="entry name" value="TPR-like"/>
    <property type="match status" value="1"/>
</dbReference>
<gene>
    <name evidence="3" type="ordered locus">PNF2_450</name>
</gene>
<organism evidence="3 4">
    <name type="scientific">Nocardia farcinica (strain IFM 10152)</name>
    <dbReference type="NCBI Taxonomy" id="247156"/>
    <lineage>
        <taxon>Bacteria</taxon>
        <taxon>Bacillati</taxon>
        <taxon>Actinomycetota</taxon>
        <taxon>Actinomycetes</taxon>
        <taxon>Mycobacteriales</taxon>
        <taxon>Nocardiaceae</taxon>
        <taxon>Nocardia</taxon>
    </lineage>
</organism>
<dbReference type="KEGG" id="nfa:PNF2_450"/>
<dbReference type="PROSITE" id="PS50005">
    <property type="entry name" value="TPR"/>
    <property type="match status" value="1"/>
</dbReference>
<keyword evidence="4" id="KW-1185">Reference proteome</keyword>
<dbReference type="Pfam" id="PF13424">
    <property type="entry name" value="TPR_12"/>
    <property type="match status" value="4"/>
</dbReference>
<dbReference type="InterPro" id="IPR002182">
    <property type="entry name" value="NB-ARC"/>
</dbReference>
<reference evidence="3 4" key="1">
    <citation type="journal article" date="2004" name="Proc. Natl. Acad. Sci. U.S.A.">
        <title>The complete genomic sequence of Nocardia farcinica IFM 10152.</title>
        <authorList>
            <person name="Ishikawa J."/>
            <person name="Yamashita A."/>
            <person name="Mikami Y."/>
            <person name="Hoshino Y."/>
            <person name="Kurita H."/>
            <person name="Hotta K."/>
            <person name="Shiba T."/>
            <person name="Hattori M."/>
        </authorList>
    </citation>
    <scope>NUCLEOTIDE SEQUENCE [LARGE SCALE GENOMIC DNA]</scope>
    <source>
        <strain evidence="3 4">IFM 10152</strain>
        <plasmid evidence="4">Plasmid pNF2</plasmid>
    </source>
</reference>
<evidence type="ECO:0000313" key="4">
    <source>
        <dbReference type="Proteomes" id="UP000006820"/>
    </source>
</evidence>
<dbReference type="PANTHER" id="PTHR46082:SF6">
    <property type="entry name" value="AAA+ ATPASE DOMAIN-CONTAINING PROTEIN-RELATED"/>
    <property type="match status" value="1"/>
</dbReference>
<dbReference type="Proteomes" id="UP000006820">
    <property type="component" value="Plasmid pNF2"/>
</dbReference>
<evidence type="ECO:0000256" key="1">
    <source>
        <dbReference type="PROSITE-ProRule" id="PRU00339"/>
    </source>
</evidence>
<keyword evidence="1" id="KW-0802">TPR repeat</keyword>
<evidence type="ECO:0000259" key="2">
    <source>
        <dbReference type="Pfam" id="PF00931"/>
    </source>
</evidence>
<dbReference type="EMBL" id="AP006620">
    <property type="protein sequence ID" value="BAD60730.1"/>
    <property type="molecule type" value="Genomic_DNA"/>
</dbReference>
<dbReference type="SUPFAM" id="SSF52540">
    <property type="entry name" value="P-loop containing nucleoside triphosphate hydrolases"/>
    <property type="match status" value="1"/>
</dbReference>
<dbReference type="GO" id="GO:0043531">
    <property type="term" value="F:ADP binding"/>
    <property type="evidence" value="ECO:0007669"/>
    <property type="project" value="InterPro"/>
</dbReference>
<dbReference type="InterPro" id="IPR011990">
    <property type="entry name" value="TPR-like_helical_dom_sf"/>
</dbReference>
<dbReference type="OrthoDB" id="3884841at2"/>
<dbReference type="Gene3D" id="1.25.40.10">
    <property type="entry name" value="Tetratricopeptide repeat domain"/>
    <property type="match status" value="3"/>
</dbReference>
<dbReference type="InterPro" id="IPR019734">
    <property type="entry name" value="TPR_rpt"/>
</dbReference>
<proteinExistence type="predicted"/>
<dbReference type="PANTHER" id="PTHR46082">
    <property type="entry name" value="ATP/GTP-BINDING PROTEIN-RELATED"/>
    <property type="match status" value="1"/>
</dbReference>
<dbReference type="SMART" id="SM00028">
    <property type="entry name" value="TPR"/>
    <property type="match status" value="10"/>
</dbReference>
<feature type="domain" description="NB-ARC" evidence="2">
    <location>
        <begin position="78"/>
        <end position="232"/>
    </location>
</feature>
<accession>Q5YM61</accession>
<dbReference type="Pfam" id="PF00931">
    <property type="entry name" value="NB-ARC"/>
    <property type="match status" value="1"/>
</dbReference>
<sequence>MPAPDGRKPSGTVVGGVHAEGARSVAVSGDARLVQTGDNATARIVELPAEAYRPISEVDAPPGIDNLPIRPANFVGRTTELDKLDTMLASAGQVVVQAVHGLGGIGKTTLVAHWAATRTHGCSPILWLTADTPAEITQGLAGFAAALQPALSTVLEVEQLAERGLQWLATHTGWLLVLDNVEDVTDINPVLARAGTGGRIVVTSRRATGWPTGTAVIRLDVLDPTESLELLTGLLTASGPRDEDGAVELCAELGHLPLAIEQAGAYLAQNPFLTPRAYLQTLDTYPAETLGHGGVDTDAERTIAQIWRVTLDRITTIQPMAAELLRVLAWYAPDAIPLSMCQSITDPPTLNTALGVLTAYNMITPDLTTNTVSIHRLVQAVACTPDPTDPHRDPTAIEQARDQAADVLLACLPDHQDPGTWLTWRALLTHVDTFTGKVQSTSVTDAKAQILTRAGQFVLDQGMHTSALIYYRQALTEYERVLGAEHPHTLASRGNLAGAYQSVGRLDEAIPLYEQARTGQERILGPDHPETMAARNNLAYAYQSVGRLDEAIPLYEQVLTDSERILGTEHPDTLKSRSNLAYAYQSVGRLDEAIPLYEQVLTDSERILGTEHPDTLKSRSNLAYAYRSVGRLDEAIPLYEQVLTDSERILGTEHPNTLTFRSNLAFAYESTGRLEAAIPLLEQTLADRERILGDEHPHTLISRGNLAGAYQSAGRLDEAIPLYQQTLTDRERILGVKHPDTLISRNNLAYIYKSAGRLDEAIPLYQQTLTDRERILGDEHPHTLISRNNLAGAYQSAGRLDEAIPLYQQTLTDRERILGVKHPDTLISYNNLAGAYQLLGRLDEAIPLYERTLTISKELLGAEHPTTRLIRGNLAAAREATH</sequence>